<evidence type="ECO:0000313" key="3">
    <source>
        <dbReference type="EMBL" id="CCA15542.1"/>
    </source>
</evidence>
<protein>
    <submittedName>
        <fullName evidence="3">Uncharacterized protein AlNc14C12G1476</fullName>
    </submittedName>
</protein>
<gene>
    <name evidence="3" type="primary">AlNc14C12G1476</name>
    <name evidence="3" type="ORF">ALNC14_016850</name>
</gene>
<feature type="domain" description="CID" evidence="2">
    <location>
        <begin position="1"/>
        <end position="154"/>
    </location>
</feature>
<feature type="compositionally biased region" description="Basic and acidic residues" evidence="1">
    <location>
        <begin position="353"/>
        <end position="362"/>
    </location>
</feature>
<evidence type="ECO:0000259" key="2">
    <source>
        <dbReference type="PROSITE" id="PS51391"/>
    </source>
</evidence>
<reference evidence="3" key="2">
    <citation type="submission" date="2011-02" db="EMBL/GenBank/DDBJ databases">
        <authorList>
            <person name="MacLean D."/>
        </authorList>
    </citation>
    <scope>NUCLEOTIDE SEQUENCE</scope>
</reference>
<feature type="region of interest" description="Disordered" evidence="1">
    <location>
        <begin position="342"/>
        <end position="362"/>
    </location>
</feature>
<name>F0W399_9STRA</name>
<dbReference type="Pfam" id="PF04818">
    <property type="entry name" value="CID"/>
    <property type="match status" value="1"/>
</dbReference>
<dbReference type="InterPro" id="IPR006569">
    <property type="entry name" value="CID_dom"/>
</dbReference>
<dbReference type="AlphaFoldDB" id="F0W399"/>
<evidence type="ECO:0000256" key="1">
    <source>
        <dbReference type="SAM" id="MobiDB-lite"/>
    </source>
</evidence>
<dbReference type="Gene3D" id="1.25.40.90">
    <property type="match status" value="1"/>
</dbReference>
<dbReference type="PROSITE" id="PS51391">
    <property type="entry name" value="CID"/>
    <property type="match status" value="1"/>
</dbReference>
<dbReference type="EMBL" id="FR824057">
    <property type="protein sequence ID" value="CCA15542.1"/>
    <property type="molecule type" value="Genomic_DNA"/>
</dbReference>
<dbReference type="HOGENOM" id="CLU_718633_0_0_1"/>
<dbReference type="InterPro" id="IPR008942">
    <property type="entry name" value="ENTH_VHS"/>
</dbReference>
<reference evidence="3" key="1">
    <citation type="journal article" date="2011" name="PLoS Biol.">
        <title>Gene gain and loss during evolution of obligate parasitism in the white rust pathogen of Arabidopsis thaliana.</title>
        <authorList>
            <person name="Kemen E."/>
            <person name="Gardiner A."/>
            <person name="Schultz-Larsen T."/>
            <person name="Kemen A.C."/>
            <person name="Balmuth A.L."/>
            <person name="Robert-Seilaniantz A."/>
            <person name="Bailey K."/>
            <person name="Holub E."/>
            <person name="Studholme D.J."/>
            <person name="Maclean D."/>
            <person name="Jones J.D."/>
        </authorList>
    </citation>
    <scope>NUCLEOTIDE SEQUENCE</scope>
</reference>
<accession>F0W399</accession>
<organism evidence="3">
    <name type="scientific">Albugo laibachii Nc14</name>
    <dbReference type="NCBI Taxonomy" id="890382"/>
    <lineage>
        <taxon>Eukaryota</taxon>
        <taxon>Sar</taxon>
        <taxon>Stramenopiles</taxon>
        <taxon>Oomycota</taxon>
        <taxon>Peronosporomycetes</taxon>
        <taxon>Albuginales</taxon>
        <taxon>Albuginaceae</taxon>
        <taxon>Albugo</taxon>
    </lineage>
</organism>
<sequence>MEHFFVELRQLDETQERVEAISDVMLDISGYNSETMKTDPSEDREVTKGNIKTMIDAWMHELRTSDINRERIAFLYVANHVLHKTKGEEKICQQEMINQLVEAFRQHMNEAVSLVSNSPMDRQVVMRLLELWYQKVFFSEVDIFEMWKCTGEEIPEFLQAIAKCSSRDAEKDTSEKQRNIEEFSIGVDGDEKEKIPEPELPMKLNAHSANPVLDALKQIDYRTSAIKFLNEKLRNEHQYLLLHGTSRYKTEEDFLNDRTTTCRQMKENIEDCLRLVQIRNKFMGELPQFQKQLQVAVEKIKSEELTAGTKVESKLEQCDMIDIGLADLSELREKYPEDWAQQAYQSSQRRKKREEEQRQKEEEIARLQQEAIAESVVHAQNLESDMNQTRNDLTALSKGIGEAQAESEAKNEEAHEMVWHPVLKELVPLQSLNLEWEDWRDH</sequence>
<proteinExistence type="predicted"/>